<dbReference type="InterPro" id="IPR007167">
    <property type="entry name" value="Fe-transptr_FeoA-like"/>
</dbReference>
<keyword evidence="4" id="KW-1185">Reference proteome</keyword>
<evidence type="ECO:0000256" key="1">
    <source>
        <dbReference type="ARBA" id="ARBA00023004"/>
    </source>
</evidence>
<proteinExistence type="predicted"/>
<dbReference type="Pfam" id="PF04023">
    <property type="entry name" value="FeoA"/>
    <property type="match status" value="1"/>
</dbReference>
<sequence length="71" mass="7983">MFPLALARKGEKLIIRKIKAGHEIKTRFKELGFCEGAQITIALAERGNLIVRTKDSSYAIDKDFAQNVYVS</sequence>
<evidence type="ECO:0000259" key="2">
    <source>
        <dbReference type="SMART" id="SM00899"/>
    </source>
</evidence>
<dbReference type="Proteomes" id="UP001058120">
    <property type="component" value="Chromosome"/>
</dbReference>
<dbReference type="InterPro" id="IPR008988">
    <property type="entry name" value="Transcriptional_repressor_C"/>
</dbReference>
<evidence type="ECO:0000313" key="4">
    <source>
        <dbReference type="Proteomes" id="UP001058120"/>
    </source>
</evidence>
<dbReference type="SUPFAM" id="SSF50037">
    <property type="entry name" value="C-terminal domain of transcriptional repressors"/>
    <property type="match status" value="1"/>
</dbReference>
<name>A0ABY5Y442_9BACT</name>
<dbReference type="PANTHER" id="PTHR43151">
    <property type="entry name" value="FEOA FAMILY PROTEIN"/>
    <property type="match status" value="1"/>
</dbReference>
<reference evidence="3" key="1">
    <citation type="submission" date="2020-12" db="EMBL/GenBank/DDBJ databases">
        <title>Taurinivorans muris gen. nov., sp. nov., fundamental and realized metabolic niche of a ubiquitous sulfidogenic bacterium in the murine intestine.</title>
        <authorList>
            <person name="Ye H."/>
            <person name="Hanson B.T."/>
            <person name="Loy A."/>
        </authorList>
    </citation>
    <scope>NUCLEOTIDE SEQUENCE</scope>
    <source>
        <strain evidence="3">LT0009</strain>
    </source>
</reference>
<dbReference type="RefSeq" id="WP_334316241.1">
    <property type="nucleotide sequence ID" value="NZ_CP065938.1"/>
</dbReference>
<dbReference type="InterPro" id="IPR053184">
    <property type="entry name" value="FeoA-like"/>
</dbReference>
<accession>A0ABY5Y442</accession>
<dbReference type="EMBL" id="CP065938">
    <property type="protein sequence ID" value="UWX06631.1"/>
    <property type="molecule type" value="Genomic_DNA"/>
</dbReference>
<organism evidence="3 4">
    <name type="scientific">Taurinivorans muris</name>
    <dbReference type="NCBI Taxonomy" id="2787751"/>
    <lineage>
        <taxon>Bacteria</taxon>
        <taxon>Pseudomonadati</taxon>
        <taxon>Thermodesulfobacteriota</taxon>
        <taxon>Desulfovibrionia</taxon>
        <taxon>Desulfovibrionales</taxon>
        <taxon>Desulfovibrionaceae</taxon>
        <taxon>Taurinivorans</taxon>
    </lineage>
</organism>
<feature type="domain" description="Ferrous iron transporter FeoA-like" evidence="2">
    <location>
        <begin position="2"/>
        <end position="71"/>
    </location>
</feature>
<gene>
    <name evidence="3" type="ORF">JBF11_04815</name>
</gene>
<dbReference type="SMART" id="SM00899">
    <property type="entry name" value="FeoA"/>
    <property type="match status" value="1"/>
</dbReference>
<protein>
    <submittedName>
        <fullName evidence="3">Ferrous iron transport protein A</fullName>
    </submittedName>
</protein>
<dbReference type="PANTHER" id="PTHR43151:SF1">
    <property type="entry name" value="SSR2333 PROTEIN"/>
    <property type="match status" value="1"/>
</dbReference>
<dbReference type="Gene3D" id="2.30.30.90">
    <property type="match status" value="1"/>
</dbReference>
<dbReference type="InterPro" id="IPR038157">
    <property type="entry name" value="FeoA_core_dom"/>
</dbReference>
<keyword evidence="1" id="KW-0408">Iron</keyword>
<evidence type="ECO:0000313" key="3">
    <source>
        <dbReference type="EMBL" id="UWX06631.1"/>
    </source>
</evidence>